<evidence type="ECO:0000313" key="2">
    <source>
        <dbReference type="Proteomes" id="UP001220256"/>
    </source>
</evidence>
<protein>
    <submittedName>
        <fullName evidence="1">Uncharacterized protein</fullName>
    </submittedName>
</protein>
<organism evidence="1 2">
    <name type="scientific">Penicillium chrysogenum</name>
    <name type="common">Penicillium notatum</name>
    <dbReference type="NCBI Taxonomy" id="5076"/>
    <lineage>
        <taxon>Eukaryota</taxon>
        <taxon>Fungi</taxon>
        <taxon>Dikarya</taxon>
        <taxon>Ascomycota</taxon>
        <taxon>Pezizomycotina</taxon>
        <taxon>Eurotiomycetes</taxon>
        <taxon>Eurotiomycetidae</taxon>
        <taxon>Eurotiales</taxon>
        <taxon>Aspergillaceae</taxon>
        <taxon>Penicillium</taxon>
        <taxon>Penicillium chrysogenum species complex</taxon>
    </lineage>
</organism>
<evidence type="ECO:0000313" key="1">
    <source>
        <dbReference type="EMBL" id="KAJ5255782.1"/>
    </source>
</evidence>
<accession>A0ABQ8W534</accession>
<reference evidence="1 2" key="1">
    <citation type="journal article" date="2023" name="IMA Fungus">
        <title>Comparative genomic study of the Penicillium genus elucidates a diverse pangenome and 15 lateral gene transfer events.</title>
        <authorList>
            <person name="Petersen C."/>
            <person name="Sorensen T."/>
            <person name="Nielsen M.R."/>
            <person name="Sondergaard T.E."/>
            <person name="Sorensen J.L."/>
            <person name="Fitzpatrick D.A."/>
            <person name="Frisvad J.C."/>
            <person name="Nielsen K.L."/>
        </authorList>
    </citation>
    <scope>NUCLEOTIDE SEQUENCE [LARGE SCALE GENOMIC DNA]</scope>
    <source>
        <strain evidence="1 2">IBT 3361</strain>
    </source>
</reference>
<keyword evidence="2" id="KW-1185">Reference proteome</keyword>
<proteinExistence type="predicted"/>
<gene>
    <name evidence="1" type="ORF">N7505_010933</name>
</gene>
<sequence>MIRRTTFGIGKTSTMSSATLSTDVNDVIQRLKHSDYHNIDNSEASIRVAVELLILDRLL</sequence>
<dbReference type="Proteomes" id="UP001220256">
    <property type="component" value="Unassembled WGS sequence"/>
</dbReference>
<comment type="caution">
    <text evidence="1">The sequence shown here is derived from an EMBL/GenBank/DDBJ whole genome shotgun (WGS) entry which is preliminary data.</text>
</comment>
<dbReference type="EMBL" id="JAPVEB010000010">
    <property type="protein sequence ID" value="KAJ5255782.1"/>
    <property type="molecule type" value="Genomic_DNA"/>
</dbReference>
<name>A0ABQ8W534_PENCH</name>